<evidence type="ECO:0000256" key="15">
    <source>
        <dbReference type="PIRNR" id="PIRNR004491"/>
    </source>
</evidence>
<dbReference type="GO" id="GO:0003919">
    <property type="term" value="F:FMN adenylyltransferase activity"/>
    <property type="evidence" value="ECO:0007669"/>
    <property type="project" value="UniProtKB-EC"/>
</dbReference>
<dbReference type="InterPro" id="IPR023465">
    <property type="entry name" value="Riboflavin_kinase_dom_sf"/>
</dbReference>
<evidence type="ECO:0000256" key="1">
    <source>
        <dbReference type="ARBA" id="ARBA00002121"/>
    </source>
</evidence>
<evidence type="ECO:0000256" key="12">
    <source>
        <dbReference type="ARBA" id="ARBA00023268"/>
    </source>
</evidence>
<comment type="function">
    <text evidence="1">Catalyzes the phosphorylation of riboflavin to FMN followed by the adenylation of FMN to FAD.</text>
</comment>
<dbReference type="SUPFAM" id="SSF82114">
    <property type="entry name" value="Riboflavin kinase-like"/>
    <property type="match status" value="1"/>
</dbReference>
<dbReference type="InterPro" id="IPR002606">
    <property type="entry name" value="Riboflavin_kinase_bac"/>
</dbReference>
<keyword evidence="6 15" id="KW-0808">Transferase</keyword>
<evidence type="ECO:0000256" key="5">
    <source>
        <dbReference type="ARBA" id="ARBA00022643"/>
    </source>
</evidence>
<dbReference type="PANTHER" id="PTHR22749:SF6">
    <property type="entry name" value="RIBOFLAVIN KINASE"/>
    <property type="match status" value="1"/>
</dbReference>
<dbReference type="InterPro" id="IPR004821">
    <property type="entry name" value="Cyt_trans-like"/>
</dbReference>
<proteinExistence type="inferred from homology"/>
<dbReference type="NCBIfam" id="NF004162">
    <property type="entry name" value="PRK05627.1-5"/>
    <property type="match status" value="1"/>
</dbReference>
<evidence type="ECO:0000313" key="18">
    <source>
        <dbReference type="Proteomes" id="UP001210231"/>
    </source>
</evidence>
<dbReference type="InterPro" id="IPR014729">
    <property type="entry name" value="Rossmann-like_a/b/a_fold"/>
</dbReference>
<keyword evidence="4 15" id="KW-0285">Flavoprotein</keyword>
<comment type="similarity">
    <text evidence="15">Belongs to the ribF family.</text>
</comment>
<keyword evidence="12" id="KW-0511">Multifunctional enzyme</keyword>
<keyword evidence="9 15" id="KW-0418">Kinase</keyword>
<evidence type="ECO:0000256" key="7">
    <source>
        <dbReference type="ARBA" id="ARBA00022695"/>
    </source>
</evidence>
<evidence type="ECO:0000256" key="6">
    <source>
        <dbReference type="ARBA" id="ARBA00022679"/>
    </source>
</evidence>
<evidence type="ECO:0000256" key="3">
    <source>
        <dbReference type="ARBA" id="ARBA00005201"/>
    </source>
</evidence>
<accession>A0ABT4UNR2</accession>
<dbReference type="RefSeq" id="WP_407032820.1">
    <property type="nucleotide sequence ID" value="NZ_JAQGEF010000031.1"/>
</dbReference>
<dbReference type="EC" id="2.7.7.2" evidence="15"/>
<protein>
    <recommendedName>
        <fullName evidence="15">Riboflavin biosynthesis protein</fullName>
    </recommendedName>
    <domain>
        <recommendedName>
            <fullName evidence="15">Riboflavin kinase</fullName>
            <ecNumber evidence="15">2.7.1.26</ecNumber>
        </recommendedName>
        <alternativeName>
            <fullName evidence="15">Flavokinase</fullName>
        </alternativeName>
    </domain>
    <domain>
        <recommendedName>
            <fullName evidence="15">FMN adenylyltransferase</fullName>
            <ecNumber evidence="15">2.7.7.2</ecNumber>
        </recommendedName>
        <alternativeName>
            <fullName evidence="15">FAD pyrophosphorylase</fullName>
        </alternativeName>
        <alternativeName>
            <fullName evidence="15">FAD synthase</fullName>
        </alternativeName>
    </domain>
</protein>
<keyword evidence="8 15" id="KW-0547">Nucleotide-binding</keyword>
<dbReference type="NCBIfam" id="NF004160">
    <property type="entry name" value="PRK05627.1-3"/>
    <property type="match status" value="1"/>
</dbReference>
<feature type="domain" description="Riboflavin kinase" evidence="16">
    <location>
        <begin position="184"/>
        <end position="320"/>
    </location>
</feature>
<dbReference type="PIRSF" id="PIRSF004491">
    <property type="entry name" value="FAD_Synth"/>
    <property type="match status" value="1"/>
</dbReference>
<dbReference type="Pfam" id="PF06574">
    <property type="entry name" value="FAD_syn"/>
    <property type="match status" value="1"/>
</dbReference>
<dbReference type="NCBIfam" id="TIGR00083">
    <property type="entry name" value="ribF"/>
    <property type="match status" value="1"/>
</dbReference>
<gene>
    <name evidence="17" type="ORF">O3P16_16895</name>
</gene>
<dbReference type="InterPro" id="IPR015865">
    <property type="entry name" value="Riboflavin_kinase_bac/euk"/>
</dbReference>
<keyword evidence="11 15" id="KW-0067">ATP-binding</keyword>
<evidence type="ECO:0000256" key="11">
    <source>
        <dbReference type="ARBA" id="ARBA00022840"/>
    </source>
</evidence>
<dbReference type="EMBL" id="JAQGEF010000031">
    <property type="protein sequence ID" value="MDA3616491.1"/>
    <property type="molecule type" value="Genomic_DNA"/>
</dbReference>
<evidence type="ECO:0000256" key="4">
    <source>
        <dbReference type="ARBA" id="ARBA00022630"/>
    </source>
</evidence>
<comment type="catalytic activity">
    <reaction evidence="14 15">
        <text>FMN + ATP + H(+) = FAD + diphosphate</text>
        <dbReference type="Rhea" id="RHEA:17237"/>
        <dbReference type="ChEBI" id="CHEBI:15378"/>
        <dbReference type="ChEBI" id="CHEBI:30616"/>
        <dbReference type="ChEBI" id="CHEBI:33019"/>
        <dbReference type="ChEBI" id="CHEBI:57692"/>
        <dbReference type="ChEBI" id="CHEBI:58210"/>
        <dbReference type="EC" id="2.7.7.2"/>
    </reaction>
</comment>
<dbReference type="InterPro" id="IPR015864">
    <property type="entry name" value="FAD_synthase"/>
</dbReference>
<keyword evidence="7 15" id="KW-0548">Nucleotidyltransferase</keyword>
<evidence type="ECO:0000256" key="2">
    <source>
        <dbReference type="ARBA" id="ARBA00004726"/>
    </source>
</evidence>
<evidence type="ECO:0000256" key="13">
    <source>
        <dbReference type="ARBA" id="ARBA00047880"/>
    </source>
</evidence>
<dbReference type="Gene3D" id="2.40.30.30">
    <property type="entry name" value="Riboflavin kinase-like"/>
    <property type="match status" value="1"/>
</dbReference>
<dbReference type="SMART" id="SM00904">
    <property type="entry name" value="Flavokinase"/>
    <property type="match status" value="1"/>
</dbReference>
<dbReference type="EC" id="2.7.1.26" evidence="15"/>
<keyword evidence="18" id="KW-1185">Reference proteome</keyword>
<evidence type="ECO:0000256" key="14">
    <source>
        <dbReference type="ARBA" id="ARBA00049494"/>
    </source>
</evidence>
<dbReference type="CDD" id="cd02064">
    <property type="entry name" value="FAD_synthetase_N"/>
    <property type="match status" value="1"/>
</dbReference>
<dbReference type="SUPFAM" id="SSF52374">
    <property type="entry name" value="Nucleotidylyl transferase"/>
    <property type="match status" value="1"/>
</dbReference>
<dbReference type="Pfam" id="PF01687">
    <property type="entry name" value="Flavokinase"/>
    <property type="match status" value="1"/>
</dbReference>
<keyword evidence="5 15" id="KW-0288">FMN</keyword>
<dbReference type="NCBIfam" id="TIGR00125">
    <property type="entry name" value="cyt_tran_rel"/>
    <property type="match status" value="1"/>
</dbReference>
<evidence type="ECO:0000259" key="16">
    <source>
        <dbReference type="SMART" id="SM00904"/>
    </source>
</evidence>
<dbReference type="GO" id="GO:0008531">
    <property type="term" value="F:riboflavin kinase activity"/>
    <property type="evidence" value="ECO:0007669"/>
    <property type="project" value="UniProtKB-EC"/>
</dbReference>
<dbReference type="Proteomes" id="UP001210231">
    <property type="component" value="Unassembled WGS sequence"/>
</dbReference>
<comment type="catalytic activity">
    <reaction evidence="13 15">
        <text>riboflavin + ATP = FMN + ADP + H(+)</text>
        <dbReference type="Rhea" id="RHEA:14357"/>
        <dbReference type="ChEBI" id="CHEBI:15378"/>
        <dbReference type="ChEBI" id="CHEBI:30616"/>
        <dbReference type="ChEBI" id="CHEBI:57986"/>
        <dbReference type="ChEBI" id="CHEBI:58210"/>
        <dbReference type="ChEBI" id="CHEBI:456216"/>
        <dbReference type="EC" id="2.7.1.26"/>
    </reaction>
</comment>
<organism evidence="17 18">
    <name type="scientific">Polluticaenibacter yanchengensis</name>
    <dbReference type="NCBI Taxonomy" id="3014562"/>
    <lineage>
        <taxon>Bacteria</taxon>
        <taxon>Pseudomonadati</taxon>
        <taxon>Bacteroidota</taxon>
        <taxon>Chitinophagia</taxon>
        <taxon>Chitinophagales</taxon>
        <taxon>Chitinophagaceae</taxon>
        <taxon>Polluticaenibacter</taxon>
    </lineage>
</organism>
<sequence length="322" mass="36239">MQVHYQLEQLPAFKNAIVTIGTFDGVHTGHQQILHQLVAHARENNGEAVLVTFHPHPRLIVGNFNNQPIKLINTLDERLERIAKTGIDHVVVVPFTAEFANQTAEAYIRNFLVERFRPHTIVIGYDHRFGKGRTGNFQLLESYKEQFGYCLKEIPAEILHNNNISSTLIRKLTAEGNIDEANYLLGYAFYFEGTVIKGNQLGRTIGYPTANIRIQDGDKLVPGNGVYAVTIEMAHCLVPGKKAFPGSIYKGMMNIGVRPTVDGTNRTIEVNIFDFNEDIYDAPIRITVHQLLRHEQKFNGLDALKHQLALDKVAALQVFLEA</sequence>
<comment type="pathway">
    <text evidence="3 15">Cofactor biosynthesis; FMN biosynthesis; FMN from riboflavin (ATP route): step 1/1.</text>
</comment>
<keyword evidence="10 15" id="KW-0274">FAD</keyword>
<evidence type="ECO:0000256" key="9">
    <source>
        <dbReference type="ARBA" id="ARBA00022777"/>
    </source>
</evidence>
<comment type="pathway">
    <text evidence="2 15">Cofactor biosynthesis; FAD biosynthesis; FAD from FMN: step 1/1.</text>
</comment>
<dbReference type="Gene3D" id="3.40.50.620">
    <property type="entry name" value="HUPs"/>
    <property type="match status" value="1"/>
</dbReference>
<dbReference type="PANTHER" id="PTHR22749">
    <property type="entry name" value="RIBOFLAVIN KINASE/FMN ADENYLYLTRANSFERASE"/>
    <property type="match status" value="1"/>
</dbReference>
<comment type="caution">
    <text evidence="17">The sequence shown here is derived from an EMBL/GenBank/DDBJ whole genome shotgun (WGS) entry which is preliminary data.</text>
</comment>
<name>A0ABT4UNR2_9BACT</name>
<evidence type="ECO:0000256" key="10">
    <source>
        <dbReference type="ARBA" id="ARBA00022827"/>
    </source>
</evidence>
<evidence type="ECO:0000256" key="8">
    <source>
        <dbReference type="ARBA" id="ARBA00022741"/>
    </source>
</evidence>
<dbReference type="InterPro" id="IPR023468">
    <property type="entry name" value="Riboflavin_kinase"/>
</dbReference>
<evidence type="ECO:0000313" key="17">
    <source>
        <dbReference type="EMBL" id="MDA3616491.1"/>
    </source>
</evidence>
<reference evidence="17 18" key="1">
    <citation type="submission" date="2022-12" db="EMBL/GenBank/DDBJ databases">
        <title>Chitinophagaceae gen. sp. nov., a new member of the family Chitinophagaceae, isolated from soil in a chemical factory.</title>
        <authorList>
            <person name="Ke Z."/>
        </authorList>
    </citation>
    <scope>NUCLEOTIDE SEQUENCE [LARGE SCALE GENOMIC DNA]</scope>
    <source>
        <strain evidence="17 18">LY-5</strain>
    </source>
</reference>